<dbReference type="InterPro" id="IPR036396">
    <property type="entry name" value="Cyt_P450_sf"/>
</dbReference>
<comment type="catalytic activity">
    <reaction evidence="15">
        <text>all-trans-retinoate + reduced [NADPH--hemoprotein reductase] + O2 = all-trans-18-hydroxyretinoate + oxidized [NADPH--hemoprotein reductase] + H2O + H(+)</text>
        <dbReference type="Rhea" id="RHEA:55856"/>
        <dbReference type="Rhea" id="RHEA-COMP:11964"/>
        <dbReference type="Rhea" id="RHEA-COMP:11965"/>
        <dbReference type="ChEBI" id="CHEBI:15377"/>
        <dbReference type="ChEBI" id="CHEBI:15378"/>
        <dbReference type="ChEBI" id="CHEBI:15379"/>
        <dbReference type="ChEBI" id="CHEBI:35291"/>
        <dbReference type="ChEBI" id="CHEBI:57618"/>
        <dbReference type="ChEBI" id="CHEBI:58210"/>
        <dbReference type="ChEBI" id="CHEBI:139258"/>
    </reaction>
    <physiologicalReaction direction="left-to-right" evidence="15">
        <dbReference type="Rhea" id="RHEA:55857"/>
    </physiologicalReaction>
</comment>
<dbReference type="Pfam" id="PF00067">
    <property type="entry name" value="p450"/>
    <property type="match status" value="1"/>
</dbReference>
<keyword evidence="11 17" id="KW-0503">Monooxygenase</keyword>
<evidence type="ECO:0000256" key="7">
    <source>
        <dbReference type="ARBA" id="ARBA00022824"/>
    </source>
</evidence>
<evidence type="ECO:0000313" key="21">
    <source>
        <dbReference type="Proteomes" id="UP001469553"/>
    </source>
</evidence>
<evidence type="ECO:0000256" key="11">
    <source>
        <dbReference type="ARBA" id="ARBA00023033"/>
    </source>
</evidence>
<keyword evidence="18" id="KW-0812">Transmembrane</keyword>
<gene>
    <name evidence="20" type="ORF">AMECASPLE_001205</name>
</gene>
<evidence type="ECO:0000256" key="15">
    <source>
        <dbReference type="ARBA" id="ARBA00047395"/>
    </source>
</evidence>
<keyword evidence="21" id="KW-1185">Reference proteome</keyword>
<dbReference type="InterPro" id="IPR001128">
    <property type="entry name" value="Cyt_P450"/>
</dbReference>
<evidence type="ECO:0000256" key="19">
    <source>
        <dbReference type="SAM" id="SignalP"/>
    </source>
</evidence>
<keyword evidence="9 17" id="KW-0560">Oxidoreductase</keyword>
<evidence type="ECO:0000256" key="6">
    <source>
        <dbReference type="ARBA" id="ARBA00022723"/>
    </source>
</evidence>
<dbReference type="PRINTS" id="PR00465">
    <property type="entry name" value="EP450IV"/>
</dbReference>
<evidence type="ECO:0000256" key="9">
    <source>
        <dbReference type="ARBA" id="ARBA00023002"/>
    </source>
</evidence>
<evidence type="ECO:0000256" key="8">
    <source>
        <dbReference type="ARBA" id="ARBA00022848"/>
    </source>
</evidence>
<proteinExistence type="inferred from homology"/>
<evidence type="ECO:0000256" key="18">
    <source>
        <dbReference type="SAM" id="Phobius"/>
    </source>
</evidence>
<comment type="similarity">
    <text evidence="4 17">Belongs to the cytochrome P450 family.</text>
</comment>
<keyword evidence="12" id="KW-0443">Lipid metabolism</keyword>
<evidence type="ECO:0000256" key="14">
    <source>
        <dbReference type="ARBA" id="ARBA00040244"/>
    </source>
</evidence>
<keyword evidence="5 17" id="KW-0349">Heme</keyword>
<keyword evidence="10 17" id="KW-0408">Iron</keyword>
<keyword evidence="13 18" id="KW-0472">Membrane</keyword>
<accession>A0ABV0Y970</accession>
<dbReference type="PROSITE" id="PS00086">
    <property type="entry name" value="CYTOCHROME_P450"/>
    <property type="match status" value="1"/>
</dbReference>
<feature type="transmembrane region" description="Helical" evidence="18">
    <location>
        <begin position="94"/>
        <end position="113"/>
    </location>
</feature>
<evidence type="ECO:0000256" key="3">
    <source>
        <dbReference type="ARBA" id="ARBA00004406"/>
    </source>
</evidence>
<keyword evidence="18" id="KW-1133">Transmembrane helix</keyword>
<keyword evidence="19" id="KW-0732">Signal</keyword>
<keyword evidence="8" id="KW-0492">Microsome</keyword>
<evidence type="ECO:0000256" key="2">
    <source>
        <dbReference type="ARBA" id="ARBA00004174"/>
    </source>
</evidence>
<dbReference type="Proteomes" id="UP001469553">
    <property type="component" value="Unassembled WGS sequence"/>
</dbReference>
<comment type="cofactor">
    <cofactor evidence="1">
        <name>heme</name>
        <dbReference type="ChEBI" id="CHEBI:30413"/>
    </cofactor>
</comment>
<comment type="catalytic activity">
    <reaction evidence="16">
        <text>all-trans-retinoate + reduced [NADPH--hemoprotein reductase] + O2 = all-trans-4-hydroxyretinoate + oxidized [NADPH--hemoprotein reductase] + H2O + H(+)</text>
        <dbReference type="Rhea" id="RHEA:51984"/>
        <dbReference type="Rhea" id="RHEA-COMP:11964"/>
        <dbReference type="Rhea" id="RHEA-COMP:11965"/>
        <dbReference type="ChEBI" id="CHEBI:15377"/>
        <dbReference type="ChEBI" id="CHEBI:15378"/>
        <dbReference type="ChEBI" id="CHEBI:15379"/>
        <dbReference type="ChEBI" id="CHEBI:35291"/>
        <dbReference type="ChEBI" id="CHEBI:57618"/>
        <dbReference type="ChEBI" id="CHEBI:58210"/>
        <dbReference type="ChEBI" id="CHEBI:134178"/>
    </reaction>
    <physiologicalReaction direction="left-to-right" evidence="16">
        <dbReference type="Rhea" id="RHEA:51985"/>
    </physiologicalReaction>
</comment>
<dbReference type="InterPro" id="IPR002403">
    <property type="entry name" value="Cyt_P450_E_grp-IV"/>
</dbReference>
<name>A0ABV0Y970_9TELE</name>
<evidence type="ECO:0000256" key="4">
    <source>
        <dbReference type="ARBA" id="ARBA00010617"/>
    </source>
</evidence>
<evidence type="ECO:0000256" key="13">
    <source>
        <dbReference type="ARBA" id="ARBA00023136"/>
    </source>
</evidence>
<evidence type="ECO:0000256" key="12">
    <source>
        <dbReference type="ARBA" id="ARBA00023098"/>
    </source>
</evidence>
<evidence type="ECO:0000313" key="20">
    <source>
        <dbReference type="EMBL" id="MEQ2290220.1"/>
    </source>
</evidence>
<dbReference type="EMBL" id="JAHRIP010028253">
    <property type="protein sequence ID" value="MEQ2290220.1"/>
    <property type="molecule type" value="Genomic_DNA"/>
</dbReference>
<evidence type="ECO:0000256" key="10">
    <source>
        <dbReference type="ARBA" id="ARBA00023004"/>
    </source>
</evidence>
<dbReference type="InterPro" id="IPR017972">
    <property type="entry name" value="Cyt_P450_CS"/>
</dbReference>
<evidence type="ECO:0000256" key="17">
    <source>
        <dbReference type="RuleBase" id="RU000461"/>
    </source>
</evidence>
<organism evidence="20 21">
    <name type="scientific">Ameca splendens</name>
    <dbReference type="NCBI Taxonomy" id="208324"/>
    <lineage>
        <taxon>Eukaryota</taxon>
        <taxon>Metazoa</taxon>
        <taxon>Chordata</taxon>
        <taxon>Craniata</taxon>
        <taxon>Vertebrata</taxon>
        <taxon>Euteleostomi</taxon>
        <taxon>Actinopterygii</taxon>
        <taxon>Neopterygii</taxon>
        <taxon>Teleostei</taxon>
        <taxon>Neoteleostei</taxon>
        <taxon>Acanthomorphata</taxon>
        <taxon>Ovalentaria</taxon>
        <taxon>Atherinomorphae</taxon>
        <taxon>Cyprinodontiformes</taxon>
        <taxon>Goodeidae</taxon>
        <taxon>Ameca</taxon>
    </lineage>
</organism>
<keyword evidence="6 17" id="KW-0479">Metal-binding</keyword>
<protein>
    <recommendedName>
        <fullName evidence="14">Cytochrome P450 26B1</fullName>
    </recommendedName>
</protein>
<sequence>MRTAHVLHGVTTATAALLLPLFSHLSRWRCASCSTLRASSPLTLLAAHFTASHLLPLLLRGGGAERGGAETFFKLSLIISPIILIMLFESFDLISALATLAACLVSMALLVAVSQQLWQLRWTATRDKNCKLPMPKGSMGFPFIGETCHWLLQGSGFHASRRQKYGNVFKTHLLGRPLIRVTGAENVRKVLMGEHTLVTVDWPQSTSTLLGPNSLANSIGDIHRKRRKVFAKVFSHEALESYLPKIQQVIQESLRVWSSNPEPINVYRESQRLSFTMAVRVLLGFRVSEEEMKHLFSTFQDFVNNLFSLPIDLPFSGYRKGIRARDTLQKSIEKAIREKPLCSQGKDYSDALDVLMESAKENGTELSMQELKESTIELIFAAFATTASASTSLIMALLRHPQVLEHLREELRGRGLLHNGCLCPERELSLDTIISLRYLDCVIKEVLRLYTPVSGAYRTAMQTFELDGVQIPKGWSVMYSIRDTHDTAAVFKDVEAFDPDRFSQERSEDKEGRFHYLPFGGGIRSCLGKQLATLFLRILAIELASTSRFELATRQFPRVITVPVVHPVDGLKVKFYGLDSNQNEILTKSEELLGATV</sequence>
<evidence type="ECO:0000256" key="16">
    <source>
        <dbReference type="ARBA" id="ARBA00048965"/>
    </source>
</evidence>
<feature type="transmembrane region" description="Helical" evidence="18">
    <location>
        <begin position="71"/>
        <end position="88"/>
    </location>
</feature>
<feature type="transmembrane region" description="Helical" evidence="18">
    <location>
        <begin position="378"/>
        <end position="398"/>
    </location>
</feature>
<feature type="chain" id="PRO_5046592648" description="Cytochrome P450 26B1" evidence="19">
    <location>
        <begin position="34"/>
        <end position="597"/>
    </location>
</feature>
<dbReference type="Gene3D" id="1.10.630.10">
    <property type="entry name" value="Cytochrome P450"/>
    <property type="match status" value="1"/>
</dbReference>
<keyword evidence="7" id="KW-0256">Endoplasmic reticulum</keyword>
<comment type="subcellular location">
    <subcellularLocation>
        <location evidence="3">Endoplasmic reticulum membrane</location>
        <topology evidence="3">Peripheral membrane protein</topology>
    </subcellularLocation>
    <subcellularLocation>
        <location evidence="2">Microsome membrane</location>
        <topology evidence="2">Peripheral membrane protein</topology>
    </subcellularLocation>
</comment>
<dbReference type="PANTHER" id="PTHR24286">
    <property type="entry name" value="CYTOCHROME P450 26"/>
    <property type="match status" value="1"/>
</dbReference>
<evidence type="ECO:0000256" key="1">
    <source>
        <dbReference type="ARBA" id="ARBA00001971"/>
    </source>
</evidence>
<dbReference type="SUPFAM" id="SSF48264">
    <property type="entry name" value="Cytochrome P450"/>
    <property type="match status" value="1"/>
</dbReference>
<feature type="transmembrane region" description="Helical" evidence="18">
    <location>
        <begin position="41"/>
        <end position="59"/>
    </location>
</feature>
<evidence type="ECO:0000256" key="5">
    <source>
        <dbReference type="ARBA" id="ARBA00022617"/>
    </source>
</evidence>
<comment type="caution">
    <text evidence="20">The sequence shown here is derived from an EMBL/GenBank/DDBJ whole genome shotgun (WGS) entry which is preliminary data.</text>
</comment>
<dbReference type="PANTHER" id="PTHR24286:SF177">
    <property type="entry name" value="CYTOCHROME P450 26B1"/>
    <property type="match status" value="1"/>
</dbReference>
<feature type="signal peptide" evidence="19">
    <location>
        <begin position="1"/>
        <end position="33"/>
    </location>
</feature>
<reference evidence="20 21" key="1">
    <citation type="submission" date="2021-06" db="EMBL/GenBank/DDBJ databases">
        <authorList>
            <person name="Palmer J.M."/>
        </authorList>
    </citation>
    <scope>NUCLEOTIDE SEQUENCE [LARGE SCALE GENOMIC DNA]</scope>
    <source>
        <strain evidence="20 21">AS_MEX2019</strain>
        <tissue evidence="20">Muscle</tissue>
    </source>
</reference>
<dbReference type="PRINTS" id="PR00385">
    <property type="entry name" value="P450"/>
</dbReference>